<sequence length="299" mass="34236">MKSITEEGAEIRLEDLYTEYKDYLVGIAYRVLGTVVDAEDIVQDLFLKLSNHDWDQVANVKSYLVKTTINRSINLLQSSSWKREQYLGPWLPEPILENMEEQPESSTEKKEQIQYALLVMLQKLSPPERAIYILKESLGYRYSEIASMMSYTESNCRKILSRAKQKLDQARLDEVDGSKEEYEALVHLFIHATRTGNFTSLVHRLLDEVILITDGGGKTKAAYKPIYGVNRVMAFLYGVTAKGAFIGDMTAVSFNGETGIRLTRQGQTIMAISFQFDATHRIKYIYMIMNPDKLRNESK</sequence>
<evidence type="ECO:0000256" key="1">
    <source>
        <dbReference type="ARBA" id="ARBA00011344"/>
    </source>
</evidence>
<gene>
    <name evidence="4" type="ORF">ACFP56_08740</name>
</gene>
<dbReference type="InterPro" id="IPR013249">
    <property type="entry name" value="RNA_pol_sigma70_r4_t2"/>
</dbReference>
<keyword evidence="5" id="KW-1185">Reference proteome</keyword>
<dbReference type="Pfam" id="PF04542">
    <property type="entry name" value="Sigma70_r2"/>
    <property type="match status" value="1"/>
</dbReference>
<dbReference type="InterPro" id="IPR052704">
    <property type="entry name" value="ECF_Sigma-70_Domain"/>
</dbReference>
<evidence type="ECO:0000313" key="4">
    <source>
        <dbReference type="EMBL" id="MFC6332707.1"/>
    </source>
</evidence>
<dbReference type="Gene3D" id="1.10.10.10">
    <property type="entry name" value="Winged helix-like DNA-binding domain superfamily/Winged helix DNA-binding domain"/>
    <property type="match status" value="1"/>
</dbReference>
<accession>A0ABW1V1N4</accession>
<dbReference type="InterPro" id="IPR014284">
    <property type="entry name" value="RNA_pol_sigma-70_dom"/>
</dbReference>
<dbReference type="InterPro" id="IPR013325">
    <property type="entry name" value="RNA_pol_sigma_r2"/>
</dbReference>
<dbReference type="RefSeq" id="WP_379233428.1">
    <property type="nucleotide sequence ID" value="NZ_JBHSTE010000003.1"/>
</dbReference>
<dbReference type="NCBIfam" id="TIGR02937">
    <property type="entry name" value="sigma70-ECF"/>
    <property type="match status" value="1"/>
</dbReference>
<comment type="subunit">
    <text evidence="1">Interacts transiently with the RNA polymerase catalytic core formed by RpoA, RpoB, RpoC and RpoZ (2 alpha, 1 beta, 1 beta' and 1 omega subunit) to form the RNA polymerase holoenzyme that can initiate transcription.</text>
</comment>
<dbReference type="InterPro" id="IPR032710">
    <property type="entry name" value="NTF2-like_dom_sf"/>
</dbReference>
<dbReference type="Proteomes" id="UP001596233">
    <property type="component" value="Unassembled WGS sequence"/>
</dbReference>
<proteinExistence type="predicted"/>
<dbReference type="PANTHER" id="PTHR30173:SF36">
    <property type="entry name" value="ECF RNA POLYMERASE SIGMA FACTOR SIGJ"/>
    <property type="match status" value="1"/>
</dbReference>
<evidence type="ECO:0000259" key="2">
    <source>
        <dbReference type="Pfam" id="PF04542"/>
    </source>
</evidence>
<feature type="domain" description="RNA polymerase sigma factor 70 region 4 type 2" evidence="3">
    <location>
        <begin position="116"/>
        <end position="167"/>
    </location>
</feature>
<dbReference type="Pfam" id="PF08281">
    <property type="entry name" value="Sigma70_r4_2"/>
    <property type="match status" value="1"/>
</dbReference>
<name>A0ABW1V1N4_9BACL</name>
<dbReference type="PANTHER" id="PTHR30173">
    <property type="entry name" value="SIGMA 19 FACTOR"/>
    <property type="match status" value="1"/>
</dbReference>
<organism evidence="4 5">
    <name type="scientific">Paenibacillus septentrionalis</name>
    <dbReference type="NCBI Taxonomy" id="429342"/>
    <lineage>
        <taxon>Bacteria</taxon>
        <taxon>Bacillati</taxon>
        <taxon>Bacillota</taxon>
        <taxon>Bacilli</taxon>
        <taxon>Bacillales</taxon>
        <taxon>Paenibacillaceae</taxon>
        <taxon>Paenibacillus</taxon>
    </lineage>
</organism>
<dbReference type="InterPro" id="IPR013324">
    <property type="entry name" value="RNA_pol_sigma_r3/r4-like"/>
</dbReference>
<dbReference type="InterPro" id="IPR007627">
    <property type="entry name" value="RNA_pol_sigma70_r2"/>
</dbReference>
<dbReference type="Gene3D" id="1.10.1740.10">
    <property type="match status" value="1"/>
</dbReference>
<dbReference type="InterPro" id="IPR036388">
    <property type="entry name" value="WH-like_DNA-bd_sf"/>
</dbReference>
<feature type="domain" description="RNA polymerase sigma-70 region 2" evidence="2">
    <location>
        <begin position="16"/>
        <end position="81"/>
    </location>
</feature>
<protein>
    <submittedName>
        <fullName evidence="4">Sigma-70 family RNA polymerase sigma factor</fullName>
    </submittedName>
</protein>
<dbReference type="SUPFAM" id="SSF88946">
    <property type="entry name" value="Sigma2 domain of RNA polymerase sigma factors"/>
    <property type="match status" value="1"/>
</dbReference>
<dbReference type="SUPFAM" id="SSF88659">
    <property type="entry name" value="Sigma3 and sigma4 domains of RNA polymerase sigma factors"/>
    <property type="match status" value="1"/>
</dbReference>
<evidence type="ECO:0000259" key="3">
    <source>
        <dbReference type="Pfam" id="PF08281"/>
    </source>
</evidence>
<reference evidence="5" key="1">
    <citation type="journal article" date="2019" name="Int. J. Syst. Evol. Microbiol.">
        <title>The Global Catalogue of Microorganisms (GCM) 10K type strain sequencing project: providing services to taxonomists for standard genome sequencing and annotation.</title>
        <authorList>
            <consortium name="The Broad Institute Genomics Platform"/>
            <consortium name="The Broad Institute Genome Sequencing Center for Infectious Disease"/>
            <person name="Wu L."/>
            <person name="Ma J."/>
        </authorList>
    </citation>
    <scope>NUCLEOTIDE SEQUENCE [LARGE SCALE GENOMIC DNA]</scope>
    <source>
        <strain evidence="5">PCU 280</strain>
    </source>
</reference>
<dbReference type="SUPFAM" id="SSF54427">
    <property type="entry name" value="NTF2-like"/>
    <property type="match status" value="1"/>
</dbReference>
<evidence type="ECO:0000313" key="5">
    <source>
        <dbReference type="Proteomes" id="UP001596233"/>
    </source>
</evidence>
<comment type="caution">
    <text evidence="4">The sequence shown here is derived from an EMBL/GenBank/DDBJ whole genome shotgun (WGS) entry which is preliminary data.</text>
</comment>
<dbReference type="EMBL" id="JBHSTE010000003">
    <property type="protein sequence ID" value="MFC6332707.1"/>
    <property type="molecule type" value="Genomic_DNA"/>
</dbReference>